<protein>
    <recommendedName>
        <fullName evidence="4">Sensor domain-containing protein</fullName>
    </recommendedName>
</protein>
<evidence type="ECO:0000313" key="3">
    <source>
        <dbReference type="Proteomes" id="UP001183794"/>
    </source>
</evidence>
<dbReference type="EMBL" id="JAVDYJ010000001">
    <property type="protein sequence ID" value="MDR7346246.1"/>
    <property type="molecule type" value="Genomic_DNA"/>
</dbReference>
<sequence length="262" mass="27305">MTPSGKTTLVALLTVAGLGLTSCSADDDAPAAEQSDLESLMATDARGDQRAAGGATAMAMELGFEQVQAASESEIEAVRGNAADRAGTAEELTVEPAACAQPIAELDWSPILAPSDAVTRVDFSTGNFQGAGSVEVAGITEDTGGSTQAADDVATHQRAVEEITTNCHDLTMMLADDSEPDWAELEYTFTAEPVETESGSGLRWQRYPTDDPEGQTTTALTMMTEHDGYAIQVAFIGGEDIGDDEFTDITEAILASAVAQLD</sequence>
<dbReference type="RefSeq" id="WP_310170986.1">
    <property type="nucleotide sequence ID" value="NZ_BAABHE010000002.1"/>
</dbReference>
<gene>
    <name evidence="2" type="ORF">J2S62_000503</name>
</gene>
<organism evidence="2 3">
    <name type="scientific">Enteractinococcus fodinae</name>
    <dbReference type="NCBI Taxonomy" id="684663"/>
    <lineage>
        <taxon>Bacteria</taxon>
        <taxon>Bacillati</taxon>
        <taxon>Actinomycetota</taxon>
        <taxon>Actinomycetes</taxon>
        <taxon>Micrococcales</taxon>
        <taxon>Micrococcaceae</taxon>
    </lineage>
</organism>
<keyword evidence="3" id="KW-1185">Reference proteome</keyword>
<keyword evidence="1" id="KW-0732">Signal</keyword>
<evidence type="ECO:0008006" key="4">
    <source>
        <dbReference type="Google" id="ProtNLM"/>
    </source>
</evidence>
<dbReference type="Proteomes" id="UP001183794">
    <property type="component" value="Unassembled WGS sequence"/>
</dbReference>
<proteinExistence type="predicted"/>
<dbReference type="PROSITE" id="PS51257">
    <property type="entry name" value="PROKAR_LIPOPROTEIN"/>
    <property type="match status" value="1"/>
</dbReference>
<evidence type="ECO:0000313" key="2">
    <source>
        <dbReference type="EMBL" id="MDR7346246.1"/>
    </source>
</evidence>
<feature type="chain" id="PRO_5046785502" description="Sensor domain-containing protein" evidence="1">
    <location>
        <begin position="26"/>
        <end position="262"/>
    </location>
</feature>
<reference evidence="2 3" key="1">
    <citation type="submission" date="2023-07" db="EMBL/GenBank/DDBJ databases">
        <title>Sequencing the genomes of 1000 actinobacteria strains.</title>
        <authorList>
            <person name="Klenk H.-P."/>
        </authorList>
    </citation>
    <scope>NUCLEOTIDE SEQUENCE [LARGE SCALE GENOMIC DNA]</scope>
    <source>
        <strain evidence="2 3">DSM 22966</strain>
    </source>
</reference>
<accession>A0ABU2AYX3</accession>
<feature type="signal peptide" evidence="1">
    <location>
        <begin position="1"/>
        <end position="25"/>
    </location>
</feature>
<comment type="caution">
    <text evidence="2">The sequence shown here is derived from an EMBL/GenBank/DDBJ whole genome shotgun (WGS) entry which is preliminary data.</text>
</comment>
<name>A0ABU2AYX3_9MICC</name>
<evidence type="ECO:0000256" key="1">
    <source>
        <dbReference type="SAM" id="SignalP"/>
    </source>
</evidence>